<evidence type="ECO:0000313" key="1">
    <source>
        <dbReference type="EMBL" id="SUB56447.1"/>
    </source>
</evidence>
<dbReference type="EMBL" id="UGSZ01000001">
    <property type="protein sequence ID" value="SUB56447.1"/>
    <property type="molecule type" value="Genomic_DNA"/>
</dbReference>
<protein>
    <recommendedName>
        <fullName evidence="3">SGNH/GDSL hydrolase family protein</fullName>
    </recommendedName>
</protein>
<sequence>MKKLKKILLSLIFIGLVLLGMYKVDEIFMRKSLSKPWDMGNKIGGYFNEKDDFQMFFLGTSHTYCSFNPLMIYNDTGIKSYVFASQQQPFKATYYYLKEVLKRDKPKIIFVDIQALIFFIKEDDAIIHSYLDYLPMSMNKLMMILKIVPNKYKAQNLLPLIKYHSRWDELKKEDFNITRKDYKDYLKGYVLLKNSSQAFKDNKNINAEILKHIELAMDDEYVKTNLKYLNKMIHECQKNNVNLIFVKTPISDDKCFKNNINFWEKKFEELSVDFVDFNEYKSQMNLTDDDFYDFYHLNSKGAEKFNKLFINYMFKNGFYTDTSSLDKNWLKNLKTYNINK</sequence>
<organism evidence="1 2">
    <name type="scientific">Peptoniphilus lacrimalis</name>
    <dbReference type="NCBI Taxonomy" id="33031"/>
    <lineage>
        <taxon>Bacteria</taxon>
        <taxon>Bacillati</taxon>
        <taxon>Bacillota</taxon>
        <taxon>Tissierellia</taxon>
        <taxon>Tissierellales</taxon>
        <taxon>Peptoniphilaceae</taxon>
        <taxon>Peptoniphilus</taxon>
    </lineage>
</organism>
<dbReference type="STRING" id="1122949.GCA_000378725_00787"/>
<dbReference type="AlphaFoldDB" id="A0A379C4C1"/>
<dbReference type="OrthoDB" id="9796702at2"/>
<reference evidence="1 2" key="1">
    <citation type="submission" date="2018-06" db="EMBL/GenBank/DDBJ databases">
        <authorList>
            <consortium name="Pathogen Informatics"/>
            <person name="Doyle S."/>
        </authorList>
    </citation>
    <scope>NUCLEOTIDE SEQUENCE [LARGE SCALE GENOMIC DNA]</scope>
    <source>
        <strain evidence="1 2">NCTC13149</strain>
    </source>
</reference>
<dbReference type="InterPro" id="IPR036514">
    <property type="entry name" value="SGNH_hydro_sf"/>
</dbReference>
<dbReference type="Proteomes" id="UP000255517">
    <property type="component" value="Unassembled WGS sequence"/>
</dbReference>
<gene>
    <name evidence="1" type="ORF">NCTC13149_00218</name>
</gene>
<dbReference type="RefSeq" id="WP_019034627.1">
    <property type="nucleotide sequence ID" value="NZ_UGSZ01000001.1"/>
</dbReference>
<evidence type="ECO:0000313" key="2">
    <source>
        <dbReference type="Proteomes" id="UP000255517"/>
    </source>
</evidence>
<dbReference type="SUPFAM" id="SSF52266">
    <property type="entry name" value="SGNH hydrolase"/>
    <property type="match status" value="1"/>
</dbReference>
<name>A0A379C4C1_9FIRM</name>
<accession>A0A379C4C1</accession>
<evidence type="ECO:0008006" key="3">
    <source>
        <dbReference type="Google" id="ProtNLM"/>
    </source>
</evidence>
<proteinExistence type="predicted"/>
<dbReference type="Gene3D" id="3.40.50.1110">
    <property type="entry name" value="SGNH hydrolase"/>
    <property type="match status" value="1"/>
</dbReference>